<dbReference type="PROSITE" id="PS00943">
    <property type="entry name" value="UBIA"/>
    <property type="match status" value="1"/>
</dbReference>
<comment type="pathway">
    <text evidence="9">Cofactor biosynthesis; ubiquinone biosynthesis.</text>
</comment>
<sequence length="318" mass="35267">MSSSLAGENQTLVAGKVYVPAQPSSFSFQAYWQLARMHEFPAGSILIFWPAAWGYLLGAHAAKPGHIQLASTLAGLFVWSTLLHSAGCVLNDICDVDFDRQVERTKKRPLAAGRVSLFGAWVFFLIQMVALVAMLTFVNHNALISGAFGIFPLATLYPLMKRITWWPQAWLGLAMNWTLPTAWLIASPNDYKSSPMWVLTFGTLCWTIFYDTIYACQDRKDDMKAGVKSTALLFGSYVKEILSVFGAMFVITLAYAGQAVQLGPEFFVISVGGCTVHLIWQLVTLDVEIPKNCGRRFVANGDLGYIIVTGMLVDWYLH</sequence>
<keyword evidence="5 9" id="KW-0808">Transferase</keyword>
<dbReference type="InterPro" id="IPR030470">
    <property type="entry name" value="UbiA_prenylTrfase_CS"/>
</dbReference>
<comment type="pathway">
    <text evidence="3">Secondary metabolite biosynthesis.</text>
</comment>
<dbReference type="EC" id="2.5.1.39" evidence="9"/>
<feature type="transmembrane region" description="Helical" evidence="9">
    <location>
        <begin position="142"/>
        <end position="160"/>
    </location>
</feature>
<evidence type="ECO:0000256" key="1">
    <source>
        <dbReference type="ARBA" id="ARBA00001946"/>
    </source>
</evidence>
<evidence type="ECO:0000256" key="2">
    <source>
        <dbReference type="ARBA" id="ARBA00004141"/>
    </source>
</evidence>
<dbReference type="FunFam" id="1.20.120.1780:FF:000001">
    <property type="entry name" value="4-hydroxybenzoate octaprenyltransferase"/>
    <property type="match status" value="1"/>
</dbReference>
<comment type="function">
    <text evidence="9">Catalyzes the prenylation of para-hydroxybenzoate (PHB) with an all-trans polyprenyl group. Mediates the second step in the final reaction sequence of coenzyme Q (CoQ) biosynthesis, which is the condensation of the polyisoprenoid side chain with PHB, generating the first membrane-bound Q intermediate.</text>
</comment>
<keyword evidence="7 9" id="KW-1133">Transmembrane helix</keyword>
<proteinExistence type="inferred from homology"/>
<evidence type="ECO:0000256" key="6">
    <source>
        <dbReference type="ARBA" id="ARBA00022692"/>
    </source>
</evidence>
<dbReference type="UniPathway" id="UPA00232"/>
<comment type="subcellular location">
    <subcellularLocation>
        <location evidence="2">Membrane</location>
        <topology evidence="2">Multi-pass membrane protein</topology>
    </subcellularLocation>
    <subcellularLocation>
        <location evidence="9">Mitochondrion inner membrane</location>
        <topology evidence="9">Multi-pass membrane protein</topology>
        <orientation evidence="9">Matrix side</orientation>
    </subcellularLocation>
</comment>
<gene>
    <name evidence="10" type="ORF">D9615_004344</name>
</gene>
<name>A0A8H5HEP7_9AGAR</name>
<accession>A0A8H5HEP7</accession>
<dbReference type="GO" id="GO:0008412">
    <property type="term" value="F:4-hydroxybenzoate polyprenyltransferase activity"/>
    <property type="evidence" value="ECO:0007669"/>
    <property type="project" value="UniProtKB-EC"/>
</dbReference>
<dbReference type="OrthoDB" id="18170at2759"/>
<dbReference type="Pfam" id="PF01040">
    <property type="entry name" value="UbiA"/>
    <property type="match status" value="1"/>
</dbReference>
<keyword evidence="9" id="KW-0831">Ubiquinone biosynthesis</keyword>
<dbReference type="InterPro" id="IPR006370">
    <property type="entry name" value="HB_polyprenyltransferase-like"/>
</dbReference>
<dbReference type="InterPro" id="IPR044878">
    <property type="entry name" value="UbiA_sf"/>
</dbReference>
<dbReference type="Gene3D" id="1.20.120.1780">
    <property type="entry name" value="UbiA prenyltransferase"/>
    <property type="match status" value="1"/>
</dbReference>
<feature type="transmembrane region" description="Helical" evidence="9">
    <location>
        <begin position="115"/>
        <end position="136"/>
    </location>
</feature>
<keyword evidence="6 9" id="KW-0812">Transmembrane</keyword>
<feature type="transmembrane region" description="Helical" evidence="9">
    <location>
        <begin position="73"/>
        <end position="94"/>
    </location>
</feature>
<dbReference type="PANTHER" id="PTHR11048:SF28">
    <property type="entry name" value="4-HYDROXYBENZOATE POLYPRENYLTRANSFERASE, MITOCHONDRIAL"/>
    <property type="match status" value="1"/>
</dbReference>
<dbReference type="Proteomes" id="UP000565441">
    <property type="component" value="Unassembled WGS sequence"/>
</dbReference>
<dbReference type="EMBL" id="JAACJP010000009">
    <property type="protein sequence ID" value="KAF5382003.1"/>
    <property type="molecule type" value="Genomic_DNA"/>
</dbReference>
<dbReference type="InterPro" id="IPR000537">
    <property type="entry name" value="UbiA_prenyltransferase"/>
</dbReference>
<evidence type="ECO:0000256" key="3">
    <source>
        <dbReference type="ARBA" id="ARBA00005179"/>
    </source>
</evidence>
<reference evidence="10 11" key="1">
    <citation type="journal article" date="2020" name="ISME J.">
        <title>Uncovering the hidden diversity of litter-decomposition mechanisms in mushroom-forming fungi.</title>
        <authorList>
            <person name="Floudas D."/>
            <person name="Bentzer J."/>
            <person name="Ahren D."/>
            <person name="Johansson T."/>
            <person name="Persson P."/>
            <person name="Tunlid A."/>
        </authorList>
    </citation>
    <scope>NUCLEOTIDE SEQUENCE [LARGE SCALE GENOMIC DNA]</scope>
    <source>
        <strain evidence="10 11">CBS 661.87</strain>
    </source>
</reference>
<protein>
    <recommendedName>
        <fullName evidence="9">4-hydroxybenzoate polyprenyltransferase, mitochondrial</fullName>
        <shortName evidence="9">4-HB polyprenyltransferase</shortName>
        <ecNumber evidence="9">2.5.1.39</ecNumber>
    </recommendedName>
    <alternativeName>
        <fullName evidence="9">Para-hydroxybenzoate--polyprenyltransferase</fullName>
        <shortName evidence="9">PHB:PPT</shortName>
        <shortName evidence="9">PHB:polyprenyltransferase</shortName>
    </alternativeName>
</protein>
<keyword evidence="9" id="KW-0414">Isoprene biosynthesis</keyword>
<feature type="transmembrane region" description="Helical" evidence="9">
    <location>
        <begin position="297"/>
        <end position="317"/>
    </location>
</feature>
<evidence type="ECO:0000256" key="4">
    <source>
        <dbReference type="ARBA" id="ARBA00005985"/>
    </source>
</evidence>
<comment type="similarity">
    <text evidence="4 9">Belongs to the UbiA prenyltransferase family.</text>
</comment>
<dbReference type="CDD" id="cd13959">
    <property type="entry name" value="PT_UbiA_COQ2"/>
    <property type="match status" value="1"/>
</dbReference>
<keyword evidence="8 9" id="KW-0472">Membrane</keyword>
<comment type="cofactor">
    <cofactor evidence="1 9">
        <name>Mg(2+)</name>
        <dbReference type="ChEBI" id="CHEBI:18420"/>
    </cofactor>
</comment>
<keyword evidence="9" id="KW-0496">Mitochondrion</keyword>
<dbReference type="PANTHER" id="PTHR11048">
    <property type="entry name" value="PRENYLTRANSFERASES"/>
    <property type="match status" value="1"/>
</dbReference>
<feature type="transmembrane region" description="Helical" evidence="9">
    <location>
        <begin position="40"/>
        <end position="61"/>
    </location>
</feature>
<comment type="caution">
    <text evidence="10">The sequence shown here is derived from an EMBL/GenBank/DDBJ whole genome shotgun (WGS) entry which is preliminary data.</text>
</comment>
<dbReference type="GO" id="GO:0008299">
    <property type="term" value="P:isoprenoid biosynthetic process"/>
    <property type="evidence" value="ECO:0007669"/>
    <property type="project" value="UniProtKB-UniRule"/>
</dbReference>
<comment type="catalytic activity">
    <reaction evidence="9">
        <text>an all-trans-polyprenyl diphosphate + 4-hydroxybenzoate = a 4-hydroxy-3-(all-trans-polyprenyl)benzoate + diphosphate</text>
        <dbReference type="Rhea" id="RHEA:44504"/>
        <dbReference type="Rhea" id="RHEA-COMP:9514"/>
        <dbReference type="Rhea" id="RHEA-COMP:9564"/>
        <dbReference type="ChEBI" id="CHEBI:17879"/>
        <dbReference type="ChEBI" id="CHEBI:33019"/>
        <dbReference type="ChEBI" id="CHEBI:58914"/>
        <dbReference type="ChEBI" id="CHEBI:78396"/>
        <dbReference type="EC" id="2.5.1.39"/>
    </reaction>
</comment>
<evidence type="ECO:0000313" key="10">
    <source>
        <dbReference type="EMBL" id="KAF5382003.1"/>
    </source>
</evidence>
<dbReference type="AlphaFoldDB" id="A0A8H5HEP7"/>
<dbReference type="FunFam" id="1.10.357.140:FF:000008">
    <property type="entry name" value="4-hydroxybenzoate octaprenyltransferase"/>
    <property type="match status" value="1"/>
</dbReference>
<feature type="transmembrane region" description="Helical" evidence="9">
    <location>
        <begin position="266"/>
        <end position="285"/>
    </location>
</feature>
<feature type="transmembrane region" description="Helical" evidence="9">
    <location>
        <begin position="198"/>
        <end position="216"/>
    </location>
</feature>
<keyword evidence="11" id="KW-1185">Reference proteome</keyword>
<evidence type="ECO:0000256" key="7">
    <source>
        <dbReference type="ARBA" id="ARBA00022989"/>
    </source>
</evidence>
<evidence type="ECO:0000256" key="9">
    <source>
        <dbReference type="HAMAP-Rule" id="MF_03189"/>
    </source>
</evidence>
<evidence type="ECO:0000256" key="8">
    <source>
        <dbReference type="ARBA" id="ARBA00023136"/>
    </source>
</evidence>
<dbReference type="InterPro" id="IPR039653">
    <property type="entry name" value="Prenyltransferase"/>
</dbReference>
<organism evidence="10 11">
    <name type="scientific">Tricholomella constricta</name>
    <dbReference type="NCBI Taxonomy" id="117010"/>
    <lineage>
        <taxon>Eukaryota</taxon>
        <taxon>Fungi</taxon>
        <taxon>Dikarya</taxon>
        <taxon>Basidiomycota</taxon>
        <taxon>Agaricomycotina</taxon>
        <taxon>Agaricomycetes</taxon>
        <taxon>Agaricomycetidae</taxon>
        <taxon>Agaricales</taxon>
        <taxon>Tricholomatineae</taxon>
        <taxon>Lyophyllaceae</taxon>
        <taxon>Tricholomella</taxon>
    </lineage>
</organism>
<feature type="transmembrane region" description="Helical" evidence="9">
    <location>
        <begin position="169"/>
        <end position="186"/>
    </location>
</feature>
<evidence type="ECO:0000313" key="11">
    <source>
        <dbReference type="Proteomes" id="UP000565441"/>
    </source>
</evidence>
<dbReference type="HAMAP" id="MF_01635">
    <property type="entry name" value="UbiA"/>
    <property type="match status" value="1"/>
</dbReference>
<dbReference type="GO" id="GO:0005743">
    <property type="term" value="C:mitochondrial inner membrane"/>
    <property type="evidence" value="ECO:0007669"/>
    <property type="project" value="UniProtKB-SubCell"/>
</dbReference>
<keyword evidence="9" id="KW-0999">Mitochondrion inner membrane</keyword>
<evidence type="ECO:0000256" key="5">
    <source>
        <dbReference type="ARBA" id="ARBA00022679"/>
    </source>
</evidence>
<dbReference type="Gene3D" id="1.10.357.140">
    <property type="entry name" value="UbiA prenyltransferase"/>
    <property type="match status" value="1"/>
</dbReference>
<dbReference type="GO" id="GO:0006744">
    <property type="term" value="P:ubiquinone biosynthetic process"/>
    <property type="evidence" value="ECO:0007669"/>
    <property type="project" value="UniProtKB-UniRule"/>
</dbReference>
<feature type="transmembrane region" description="Helical" evidence="9">
    <location>
        <begin position="237"/>
        <end position="260"/>
    </location>
</feature>